<reference evidence="1" key="2">
    <citation type="journal article" date="2021" name="PeerJ">
        <title>Extensive microbial diversity within the chicken gut microbiome revealed by metagenomics and culture.</title>
        <authorList>
            <person name="Gilroy R."/>
            <person name="Ravi A."/>
            <person name="Getino M."/>
            <person name="Pursley I."/>
            <person name="Horton D.L."/>
            <person name="Alikhan N.F."/>
            <person name="Baker D."/>
            <person name="Gharbi K."/>
            <person name="Hall N."/>
            <person name="Watson M."/>
            <person name="Adriaenssens E.M."/>
            <person name="Foster-Nyarko E."/>
            <person name="Jarju S."/>
            <person name="Secka A."/>
            <person name="Antonio M."/>
            <person name="Oren A."/>
            <person name="Chaudhuri R.R."/>
            <person name="La Ragione R."/>
            <person name="Hildebrand F."/>
            <person name="Pallen M.J."/>
        </authorList>
    </citation>
    <scope>NUCLEOTIDE SEQUENCE</scope>
    <source>
        <strain evidence="1">CHK195-26880</strain>
    </source>
</reference>
<evidence type="ECO:0000313" key="2">
    <source>
        <dbReference type="Proteomes" id="UP000886833"/>
    </source>
</evidence>
<evidence type="ECO:0000313" key="1">
    <source>
        <dbReference type="EMBL" id="HIT37241.1"/>
    </source>
</evidence>
<accession>A0A9D1KBJ3</accession>
<gene>
    <name evidence="1" type="ORF">IAB59_02020</name>
</gene>
<proteinExistence type="predicted"/>
<organism evidence="1 2">
    <name type="scientific">Candidatus Onthousia faecipullorum</name>
    <dbReference type="NCBI Taxonomy" id="2840887"/>
    <lineage>
        <taxon>Bacteria</taxon>
        <taxon>Bacillati</taxon>
        <taxon>Bacillota</taxon>
        <taxon>Bacilli</taxon>
        <taxon>Candidatus Onthousia</taxon>
    </lineage>
</organism>
<dbReference type="EMBL" id="DVKQ01000025">
    <property type="protein sequence ID" value="HIT37241.1"/>
    <property type="molecule type" value="Genomic_DNA"/>
</dbReference>
<dbReference type="AlphaFoldDB" id="A0A9D1KBJ3"/>
<name>A0A9D1KBJ3_9FIRM</name>
<reference evidence="1" key="1">
    <citation type="submission" date="2020-10" db="EMBL/GenBank/DDBJ databases">
        <authorList>
            <person name="Gilroy R."/>
        </authorList>
    </citation>
    <scope>NUCLEOTIDE SEQUENCE</scope>
    <source>
        <strain evidence="1">CHK195-26880</strain>
    </source>
</reference>
<sequence>MKTLKEILNTIISIYNENLPNERKHQLLSALWTRYYKLSEKLNIKLDEAYNLYLIGENESYIIYQEPERKKIDDKKLQIALNHYNEIKNNGFKEGLTDEEIKILLDYSVENARKSFDSLGIDVKTNSLNGLCELGQALTIMPLENLGFEVTKNSATACFNYPFNHVFGTVTFPYQDNDRVIDKTYLIDSTYRQFFSTMRCNEGRYYTEEENTNLKVAPDPGYFITDENFAKTLMKDGYIELTKENAKKYGEPFYKASISLKELYKLDIKDNKDYYSLILLDNTDYIVRKSELEGLNLEFPKTSNKRL</sequence>
<protein>
    <submittedName>
        <fullName evidence="1">Uncharacterized protein</fullName>
    </submittedName>
</protein>
<comment type="caution">
    <text evidence="1">The sequence shown here is derived from an EMBL/GenBank/DDBJ whole genome shotgun (WGS) entry which is preliminary data.</text>
</comment>
<dbReference type="Proteomes" id="UP000886833">
    <property type="component" value="Unassembled WGS sequence"/>
</dbReference>